<dbReference type="Proteomes" id="UP000648239">
    <property type="component" value="Unassembled WGS sequence"/>
</dbReference>
<evidence type="ECO:0000256" key="2">
    <source>
        <dbReference type="ARBA" id="ARBA00001946"/>
    </source>
</evidence>
<dbReference type="GO" id="GO:0046872">
    <property type="term" value="F:metal ion binding"/>
    <property type="evidence" value="ECO:0007669"/>
    <property type="project" value="UniProtKB-UniRule"/>
</dbReference>
<comment type="similarity">
    <text evidence="4 9">Belongs to the SurE nucleotidase family.</text>
</comment>
<evidence type="ECO:0000256" key="5">
    <source>
        <dbReference type="ARBA" id="ARBA00022490"/>
    </source>
</evidence>
<dbReference type="PANTHER" id="PTHR30457">
    <property type="entry name" value="5'-NUCLEOTIDASE SURE"/>
    <property type="match status" value="1"/>
</dbReference>
<dbReference type="Gene3D" id="3.40.1210.10">
    <property type="entry name" value="Survival protein SurE-like phosphatase/nucleotidase"/>
    <property type="match status" value="1"/>
</dbReference>
<keyword evidence="7 9" id="KW-0547">Nucleotide-binding</keyword>
<feature type="domain" description="Survival protein SurE-like phosphatase/nucleotidase" evidence="10">
    <location>
        <begin position="2"/>
        <end position="182"/>
    </location>
</feature>
<dbReference type="InterPro" id="IPR002828">
    <property type="entry name" value="SurE-like_Pase/nucleotidase"/>
</dbReference>
<comment type="catalytic activity">
    <reaction evidence="1 9">
        <text>a ribonucleoside 5'-phosphate + H2O = a ribonucleoside + phosphate</text>
        <dbReference type="Rhea" id="RHEA:12484"/>
        <dbReference type="ChEBI" id="CHEBI:15377"/>
        <dbReference type="ChEBI" id="CHEBI:18254"/>
        <dbReference type="ChEBI" id="CHEBI:43474"/>
        <dbReference type="ChEBI" id="CHEBI:58043"/>
        <dbReference type="EC" id="3.1.3.5"/>
    </reaction>
</comment>
<dbReference type="GO" id="GO:0008254">
    <property type="term" value="F:3'-nucleotidase activity"/>
    <property type="evidence" value="ECO:0007669"/>
    <property type="project" value="TreeGrafter"/>
</dbReference>
<dbReference type="FunFam" id="3.40.1210.10:FF:000001">
    <property type="entry name" value="5'/3'-nucleotidase SurE"/>
    <property type="match status" value="1"/>
</dbReference>
<organism evidence="11 12">
    <name type="scientific">Candidatus Polarisedimenticola svalbardensis</name>
    <dbReference type="NCBI Taxonomy" id="2886004"/>
    <lineage>
        <taxon>Bacteria</taxon>
        <taxon>Pseudomonadati</taxon>
        <taxon>Acidobacteriota</taxon>
        <taxon>Candidatus Polarisedimenticolia</taxon>
        <taxon>Candidatus Polarisedimenticolales</taxon>
        <taxon>Candidatus Polarisedimenticolaceae</taxon>
        <taxon>Candidatus Polarisedimenticola</taxon>
    </lineage>
</organism>
<comment type="cofactor">
    <cofactor evidence="9">
        <name>a divalent metal cation</name>
        <dbReference type="ChEBI" id="CHEBI:60240"/>
    </cofactor>
    <text evidence="9">Binds 1 divalent metal cation per subunit.</text>
</comment>
<name>A0A8J7CK07_9BACT</name>
<dbReference type="GO" id="GO:0005737">
    <property type="term" value="C:cytoplasm"/>
    <property type="evidence" value="ECO:0007669"/>
    <property type="project" value="UniProtKB-SubCell"/>
</dbReference>
<feature type="binding site" evidence="9">
    <location>
        <position position="91"/>
    </location>
    <ligand>
        <name>a divalent metal cation</name>
        <dbReference type="ChEBI" id="CHEBI:60240"/>
    </ligand>
</feature>
<keyword evidence="8 9" id="KW-0378">Hydrolase</keyword>
<dbReference type="InterPro" id="IPR036523">
    <property type="entry name" value="SurE-like_sf"/>
</dbReference>
<reference evidence="11 12" key="1">
    <citation type="submission" date="2020-08" db="EMBL/GenBank/DDBJ databases">
        <title>Acidobacteriota in marine sediments use diverse sulfur dissimilation pathways.</title>
        <authorList>
            <person name="Wasmund K."/>
        </authorList>
    </citation>
    <scope>NUCLEOTIDE SEQUENCE [LARGE SCALE GENOMIC DNA]</scope>
    <source>
        <strain evidence="11">MAG AM4</strain>
    </source>
</reference>
<dbReference type="NCBIfam" id="TIGR00087">
    <property type="entry name" value="surE"/>
    <property type="match status" value="1"/>
</dbReference>
<dbReference type="GO" id="GO:0000166">
    <property type="term" value="F:nucleotide binding"/>
    <property type="evidence" value="ECO:0007669"/>
    <property type="project" value="UniProtKB-KW"/>
</dbReference>
<feature type="binding site" evidence="9">
    <location>
        <position position="38"/>
    </location>
    <ligand>
        <name>a divalent metal cation</name>
        <dbReference type="ChEBI" id="CHEBI:60240"/>
    </ligand>
</feature>
<dbReference type="AlphaFoldDB" id="A0A8J7CK07"/>
<evidence type="ECO:0000256" key="8">
    <source>
        <dbReference type="ARBA" id="ARBA00022801"/>
    </source>
</evidence>
<evidence type="ECO:0000256" key="7">
    <source>
        <dbReference type="ARBA" id="ARBA00022741"/>
    </source>
</evidence>
<dbReference type="HAMAP" id="MF_00060">
    <property type="entry name" value="SurE"/>
    <property type="match status" value="1"/>
</dbReference>
<evidence type="ECO:0000256" key="9">
    <source>
        <dbReference type="HAMAP-Rule" id="MF_00060"/>
    </source>
</evidence>
<comment type="subcellular location">
    <subcellularLocation>
        <location evidence="3 9">Cytoplasm</location>
    </subcellularLocation>
</comment>
<feature type="binding site" evidence="9">
    <location>
        <position position="8"/>
    </location>
    <ligand>
        <name>a divalent metal cation</name>
        <dbReference type="ChEBI" id="CHEBI:60240"/>
    </ligand>
</feature>
<evidence type="ECO:0000259" key="10">
    <source>
        <dbReference type="Pfam" id="PF01975"/>
    </source>
</evidence>
<evidence type="ECO:0000256" key="3">
    <source>
        <dbReference type="ARBA" id="ARBA00004496"/>
    </source>
</evidence>
<dbReference type="GO" id="GO:0004309">
    <property type="term" value="F:exopolyphosphatase activity"/>
    <property type="evidence" value="ECO:0007669"/>
    <property type="project" value="TreeGrafter"/>
</dbReference>
<dbReference type="NCBIfam" id="NF001490">
    <property type="entry name" value="PRK00346.1-4"/>
    <property type="match status" value="1"/>
</dbReference>
<dbReference type="SUPFAM" id="SSF64167">
    <property type="entry name" value="SurE-like"/>
    <property type="match status" value="1"/>
</dbReference>
<gene>
    <name evidence="9 11" type="primary">surE</name>
    <name evidence="11" type="ORF">IFK94_01050</name>
</gene>
<evidence type="ECO:0000313" key="11">
    <source>
        <dbReference type="EMBL" id="MBD3866688.1"/>
    </source>
</evidence>
<keyword evidence="5 9" id="KW-0963">Cytoplasm</keyword>
<dbReference type="EC" id="3.1.3.5" evidence="9"/>
<dbReference type="InterPro" id="IPR030048">
    <property type="entry name" value="SurE"/>
</dbReference>
<sequence length="249" mass="27000">MILITNDDGHEAPGIAALAEILEPLGRVISVAPDRERSGAGHALTLDRPLRVRTLSKDCYAVNGTPTDCIHLGLDNLTDGLKPDLVVSGINRGLNIGDDVTYSGTVAGALEGTLLHIPAVAVSSGRFDDDNIDYHQSAGFILELCTRVLKHRLPEGVFLNVNIPPCEPNGVRVTRQGTRTYRASMDRRLDPSGRPYFWIAGADTTPTDEVDGDHRAIADGFISVSPLFANLTHESSLEPLRSWIPVEYR</sequence>
<comment type="function">
    <text evidence="9">Nucleotidase that shows phosphatase activity on nucleoside 5'-monophosphates.</text>
</comment>
<protein>
    <recommendedName>
        <fullName evidence="9">5'-nucleotidase SurE</fullName>
        <ecNumber evidence="9">3.1.3.5</ecNumber>
    </recommendedName>
    <alternativeName>
        <fullName evidence="9">Nucleoside 5'-monophosphate phosphohydrolase</fullName>
    </alternativeName>
</protein>
<accession>A0A8J7CK07</accession>
<keyword evidence="6 9" id="KW-0479">Metal-binding</keyword>
<dbReference type="EMBL" id="JACXWD010000002">
    <property type="protein sequence ID" value="MBD3866688.1"/>
    <property type="molecule type" value="Genomic_DNA"/>
</dbReference>
<evidence type="ECO:0000256" key="4">
    <source>
        <dbReference type="ARBA" id="ARBA00011062"/>
    </source>
</evidence>
<evidence type="ECO:0000313" key="12">
    <source>
        <dbReference type="Proteomes" id="UP000648239"/>
    </source>
</evidence>
<evidence type="ECO:0000256" key="6">
    <source>
        <dbReference type="ARBA" id="ARBA00022723"/>
    </source>
</evidence>
<dbReference type="GO" id="GO:0008253">
    <property type="term" value="F:5'-nucleotidase activity"/>
    <property type="evidence" value="ECO:0007669"/>
    <property type="project" value="UniProtKB-UniRule"/>
</dbReference>
<evidence type="ECO:0000256" key="1">
    <source>
        <dbReference type="ARBA" id="ARBA00000815"/>
    </source>
</evidence>
<comment type="cofactor">
    <cofactor evidence="2">
        <name>Mg(2+)</name>
        <dbReference type="ChEBI" id="CHEBI:18420"/>
    </cofactor>
</comment>
<feature type="binding site" evidence="9">
    <location>
        <position position="7"/>
    </location>
    <ligand>
        <name>a divalent metal cation</name>
        <dbReference type="ChEBI" id="CHEBI:60240"/>
    </ligand>
</feature>
<comment type="caution">
    <text evidence="11">The sequence shown here is derived from an EMBL/GenBank/DDBJ whole genome shotgun (WGS) entry which is preliminary data.</text>
</comment>
<dbReference type="PANTHER" id="PTHR30457:SF12">
    <property type="entry name" value="5'_3'-NUCLEOTIDASE SURE"/>
    <property type="match status" value="1"/>
</dbReference>
<proteinExistence type="inferred from homology"/>
<dbReference type="Pfam" id="PF01975">
    <property type="entry name" value="SurE"/>
    <property type="match status" value="1"/>
</dbReference>